<reference evidence="2 3" key="1">
    <citation type="submission" date="2020-10" db="EMBL/GenBank/DDBJ databases">
        <title>Sequencing the genomes of 1000 actinobacteria strains.</title>
        <authorList>
            <person name="Klenk H.-P."/>
        </authorList>
    </citation>
    <scope>NUCLEOTIDE SEQUENCE [LARGE SCALE GENOMIC DNA]</scope>
    <source>
        <strain evidence="2 3">DSM 43748</strain>
    </source>
</reference>
<gene>
    <name evidence="2" type="ORF">H4W81_005461</name>
</gene>
<keyword evidence="1" id="KW-1133">Transmembrane helix</keyword>
<feature type="transmembrane region" description="Helical" evidence="1">
    <location>
        <begin position="138"/>
        <end position="157"/>
    </location>
</feature>
<name>A0ABR9KKY7_9ACTN</name>
<accession>A0ABR9KKY7</accession>
<evidence type="ECO:0000256" key="1">
    <source>
        <dbReference type="SAM" id="Phobius"/>
    </source>
</evidence>
<feature type="transmembrane region" description="Helical" evidence="1">
    <location>
        <begin position="85"/>
        <end position="103"/>
    </location>
</feature>
<keyword evidence="1" id="KW-0812">Transmembrane</keyword>
<organism evidence="2 3">
    <name type="scientific">Nonomuraea africana</name>
    <dbReference type="NCBI Taxonomy" id="46171"/>
    <lineage>
        <taxon>Bacteria</taxon>
        <taxon>Bacillati</taxon>
        <taxon>Actinomycetota</taxon>
        <taxon>Actinomycetes</taxon>
        <taxon>Streptosporangiales</taxon>
        <taxon>Streptosporangiaceae</taxon>
        <taxon>Nonomuraea</taxon>
    </lineage>
</organism>
<evidence type="ECO:0000313" key="2">
    <source>
        <dbReference type="EMBL" id="MBE1562682.1"/>
    </source>
</evidence>
<dbReference type="Proteomes" id="UP000661607">
    <property type="component" value="Unassembled WGS sequence"/>
</dbReference>
<proteinExistence type="predicted"/>
<feature type="transmembrane region" description="Helical" evidence="1">
    <location>
        <begin position="58"/>
        <end position="78"/>
    </location>
</feature>
<dbReference type="EMBL" id="JADBEF010000001">
    <property type="protein sequence ID" value="MBE1562682.1"/>
    <property type="molecule type" value="Genomic_DNA"/>
</dbReference>
<protein>
    <submittedName>
        <fullName evidence="2">Membrane protein</fullName>
    </submittedName>
</protein>
<dbReference type="RefSeq" id="WP_225958811.1">
    <property type="nucleotide sequence ID" value="NZ_BAAASY010000002.1"/>
</dbReference>
<keyword evidence="1" id="KW-0472">Membrane</keyword>
<dbReference type="Pfam" id="PF08592">
    <property type="entry name" value="Anthrone_oxy"/>
    <property type="match status" value="1"/>
</dbReference>
<keyword evidence="3" id="KW-1185">Reference proteome</keyword>
<dbReference type="InterPro" id="IPR013901">
    <property type="entry name" value="Anthrone_oxy"/>
</dbReference>
<sequence>MTNLVTMAVGVLSVLLLGAMAGLFFAFSTSVMPGLDAIEPERAVAAMRSANKKILNPLFLLMFLAAPVAPIVTGVLLMTQDRTDAGVAFLVAGGVYVVGAFVVTSGVNVPMNNALEAGTGSAERLWADYSPRWQRWNLIRGLASFVALGIAAVGLLLW</sequence>
<comment type="caution">
    <text evidence="2">The sequence shown here is derived from an EMBL/GenBank/DDBJ whole genome shotgun (WGS) entry which is preliminary data.</text>
</comment>
<evidence type="ECO:0000313" key="3">
    <source>
        <dbReference type="Proteomes" id="UP000661607"/>
    </source>
</evidence>